<dbReference type="Gene3D" id="1.10.260.40">
    <property type="entry name" value="lambda repressor-like DNA-binding domains"/>
    <property type="match status" value="1"/>
</dbReference>
<dbReference type="SUPFAM" id="SSF47413">
    <property type="entry name" value="lambda repressor-like DNA-binding domains"/>
    <property type="match status" value="1"/>
</dbReference>
<dbReference type="EMBL" id="BK015567">
    <property type="protein sequence ID" value="DAE13631.1"/>
    <property type="molecule type" value="Genomic_DNA"/>
</dbReference>
<protein>
    <submittedName>
        <fullName evidence="2">SOS-response transcriptional repressor</fullName>
    </submittedName>
</protein>
<dbReference type="GO" id="GO:0003677">
    <property type="term" value="F:DNA binding"/>
    <property type="evidence" value="ECO:0007669"/>
    <property type="project" value="InterPro"/>
</dbReference>
<reference evidence="2" key="1">
    <citation type="journal article" date="2021" name="Proc. Natl. Acad. Sci. U.S.A.">
        <title>A Catalog of Tens of Thousands of Viruses from Human Metagenomes Reveals Hidden Associations with Chronic Diseases.</title>
        <authorList>
            <person name="Tisza M.J."/>
            <person name="Buck C.B."/>
        </authorList>
    </citation>
    <scope>NUCLEOTIDE SEQUENCE</scope>
    <source>
        <strain evidence="2">CtVif31</strain>
    </source>
</reference>
<proteinExistence type="predicted"/>
<evidence type="ECO:0000259" key="1">
    <source>
        <dbReference type="Pfam" id="PF13443"/>
    </source>
</evidence>
<organism evidence="2">
    <name type="scientific">Siphoviridae sp. ctVif31</name>
    <dbReference type="NCBI Taxonomy" id="2825532"/>
    <lineage>
        <taxon>Viruses</taxon>
        <taxon>Duplodnaviria</taxon>
        <taxon>Heunggongvirae</taxon>
        <taxon>Uroviricota</taxon>
        <taxon>Caudoviricetes</taxon>
    </lineage>
</organism>
<dbReference type="CDD" id="cd00093">
    <property type="entry name" value="HTH_XRE"/>
    <property type="match status" value="1"/>
</dbReference>
<dbReference type="InterPro" id="IPR010982">
    <property type="entry name" value="Lambda_DNA-bd_dom_sf"/>
</dbReference>
<accession>A0A8S5Q2S6</accession>
<name>A0A8S5Q2S6_9CAUD</name>
<dbReference type="Pfam" id="PF13443">
    <property type="entry name" value="HTH_26"/>
    <property type="match status" value="1"/>
</dbReference>
<feature type="domain" description="HTH cro/C1-type" evidence="1">
    <location>
        <begin position="7"/>
        <end position="58"/>
    </location>
</feature>
<evidence type="ECO:0000313" key="2">
    <source>
        <dbReference type="EMBL" id="DAE13631.1"/>
    </source>
</evidence>
<sequence length="67" mass="7477">MDGTKIIKKLLLEKDINTVELAKRLGCGTANLYNKYKRNNFSLNELEEIAAAVGCNLEITFSDKQGN</sequence>
<dbReference type="InterPro" id="IPR001387">
    <property type="entry name" value="Cro/C1-type_HTH"/>
</dbReference>